<dbReference type="AlphaFoldDB" id="A0A3B0MYD3"/>
<keyword evidence="6" id="KW-0809">Transit peptide</keyword>
<dbReference type="InterPro" id="IPR011053">
    <property type="entry name" value="Single_hybrid_motif"/>
</dbReference>
<evidence type="ECO:0000256" key="1">
    <source>
        <dbReference type="ARBA" id="ARBA00001938"/>
    </source>
</evidence>
<dbReference type="InterPro" id="IPR000089">
    <property type="entry name" value="Biotin_lipoyl"/>
</dbReference>
<dbReference type="InterPro" id="IPR003016">
    <property type="entry name" value="2-oxoA_DH_lipoyl-BS"/>
</dbReference>
<dbReference type="SUPFAM" id="SSF51230">
    <property type="entry name" value="Single hybrid motif"/>
    <property type="match status" value="1"/>
</dbReference>
<dbReference type="VEuPathDB" id="PiroplasmaDB:TA08530"/>
<keyword evidence="5 9" id="KW-0450">Lipoyl</keyword>
<proteinExistence type="inferred from homology"/>
<dbReference type="InterPro" id="IPR001078">
    <property type="entry name" value="2-oxoacid_DH_actylTfrase"/>
</dbReference>
<feature type="domain" description="Lipoyl-binding" evidence="11">
    <location>
        <begin position="41"/>
        <end position="116"/>
    </location>
</feature>
<accession>A0A3B0MYD3</accession>
<dbReference type="GO" id="GO:0016407">
    <property type="term" value="F:acetyltransferase activity"/>
    <property type="evidence" value="ECO:0007669"/>
    <property type="project" value="TreeGrafter"/>
</dbReference>
<keyword evidence="8 9" id="KW-0012">Acyltransferase</keyword>
<dbReference type="Pfam" id="PF00198">
    <property type="entry name" value="2-oxoacid_dh"/>
    <property type="match status" value="1"/>
</dbReference>
<dbReference type="SUPFAM" id="SSF52777">
    <property type="entry name" value="CoA-dependent acyltransferases"/>
    <property type="match status" value="1"/>
</dbReference>
<comment type="similarity">
    <text evidence="3 9">Belongs to the 2-oxoacid dehydrogenase family.</text>
</comment>
<evidence type="ECO:0000256" key="5">
    <source>
        <dbReference type="ARBA" id="ARBA00022823"/>
    </source>
</evidence>
<dbReference type="GO" id="GO:0005759">
    <property type="term" value="C:mitochondrial matrix"/>
    <property type="evidence" value="ECO:0007669"/>
    <property type="project" value="UniProtKB-SubCell"/>
</dbReference>
<evidence type="ECO:0000256" key="6">
    <source>
        <dbReference type="ARBA" id="ARBA00022946"/>
    </source>
</evidence>
<dbReference type="InterPro" id="IPR050743">
    <property type="entry name" value="2-oxoacid_DH_E2_comp"/>
</dbReference>
<feature type="region of interest" description="Disordered" evidence="10">
    <location>
        <begin position="117"/>
        <end position="139"/>
    </location>
</feature>
<feature type="compositionally biased region" description="Low complexity" evidence="10">
    <location>
        <begin position="124"/>
        <end position="135"/>
    </location>
</feature>
<evidence type="ECO:0000313" key="13">
    <source>
        <dbReference type="EMBL" id="SVP95237.1"/>
    </source>
</evidence>
<dbReference type="PROSITE" id="PS00189">
    <property type="entry name" value="LIPOYL"/>
    <property type="match status" value="1"/>
</dbReference>
<keyword evidence="7" id="KW-0496">Mitochondrion</keyword>
<dbReference type="EC" id="2.3.1.-" evidence="9"/>
<name>A0A3B0MYD3_THEAN</name>
<keyword evidence="4 9" id="KW-0808">Transferase</keyword>
<evidence type="ECO:0000259" key="11">
    <source>
        <dbReference type="PROSITE" id="PS50968"/>
    </source>
</evidence>
<evidence type="ECO:0000256" key="9">
    <source>
        <dbReference type="RuleBase" id="RU003423"/>
    </source>
</evidence>
<protein>
    <recommendedName>
        <fullName evidence="9">Dihydrolipoamide acetyltransferase component of pyruvate dehydrogenase complex</fullName>
        <ecNumber evidence="9">2.3.1.-</ecNumber>
    </recommendedName>
</protein>
<dbReference type="EMBL" id="UIVS01000004">
    <property type="protein sequence ID" value="SVP95237.1"/>
    <property type="molecule type" value="Genomic_DNA"/>
</dbReference>
<dbReference type="EMBL" id="UIVT01000004">
    <property type="protein sequence ID" value="SVP94392.1"/>
    <property type="molecule type" value="Genomic_DNA"/>
</dbReference>
<organism evidence="13">
    <name type="scientific">Theileria annulata</name>
    <dbReference type="NCBI Taxonomy" id="5874"/>
    <lineage>
        <taxon>Eukaryota</taxon>
        <taxon>Sar</taxon>
        <taxon>Alveolata</taxon>
        <taxon>Apicomplexa</taxon>
        <taxon>Aconoidasida</taxon>
        <taxon>Piroplasmida</taxon>
        <taxon>Theileriidae</taxon>
        <taxon>Theileria</taxon>
    </lineage>
</organism>
<dbReference type="Gene3D" id="3.30.559.10">
    <property type="entry name" value="Chloramphenicol acetyltransferase-like domain"/>
    <property type="match status" value="1"/>
</dbReference>
<evidence type="ECO:0000256" key="10">
    <source>
        <dbReference type="SAM" id="MobiDB-lite"/>
    </source>
</evidence>
<dbReference type="PANTHER" id="PTHR43178">
    <property type="entry name" value="DIHYDROLIPOAMIDE ACETYLTRANSFERASE COMPONENT OF PYRUVATE DEHYDROGENASE COMPLEX"/>
    <property type="match status" value="1"/>
</dbReference>
<comment type="cofactor">
    <cofactor evidence="1 9">
        <name>(R)-lipoate</name>
        <dbReference type="ChEBI" id="CHEBI:83088"/>
    </cofactor>
</comment>
<evidence type="ECO:0000256" key="8">
    <source>
        <dbReference type="ARBA" id="ARBA00023315"/>
    </source>
</evidence>
<dbReference type="Gene3D" id="2.40.50.100">
    <property type="match status" value="1"/>
</dbReference>
<reference evidence="13" key="1">
    <citation type="submission" date="2018-07" db="EMBL/GenBank/DDBJ databases">
        <authorList>
            <person name="Quirk P.G."/>
            <person name="Krulwich T.A."/>
        </authorList>
    </citation>
    <scope>NUCLEOTIDE SEQUENCE</scope>
    <source>
        <strain evidence="13">Anand</strain>
    </source>
</reference>
<dbReference type="FunFam" id="2.40.50.100:FF:000013">
    <property type="entry name" value="Dihydrolipoamide acetyltransferase component of pyruvate dehydrogenase complex"/>
    <property type="match status" value="1"/>
</dbReference>
<sequence>MMRLLNLYRLCSPCFSRPKTPCIINNFSSRFLHLSSKNLALTTFKLSDIGEGINEVQLVKWEKSVGDEVEEMESVCTVQSDKAAVEITSRYTGIVKKLYVNEGDTVKIGSPLMDIDTVDEVPDDTPNNNSSSNLNDPKRHYSTIPESKIFLNSLGTAKKSFSTSSTTQDDVEEVKVDFIGEAMVKSMVASLEVPHVTVGEECDVTSLIHLYKSYRNEPAEGSDQEPQPKITITPFIIKSISLALEKVPIINSKFNTSNTGKGPSSYFLYKNHNISVAINTKNGLMVPNIKNVNKLTIREIQRELSSLQQKANTKSLNFNDIKGGTCALSNLGSLGGTFVKARLFDGQAAIIAFGRSIQRVVPVPKTSKTVSTNLEDYTLECRSICNIGVTADHRHIDGAIITSFISHLKHFLENADSLRQYY</sequence>
<gene>
    <name evidence="12" type="ORF">TAT_000339800</name>
    <name evidence="13" type="ORF">TAV_000339600</name>
</gene>
<evidence type="ECO:0000313" key="12">
    <source>
        <dbReference type="EMBL" id="SVP94392.1"/>
    </source>
</evidence>
<dbReference type="Pfam" id="PF00364">
    <property type="entry name" value="Biotin_lipoyl"/>
    <property type="match status" value="1"/>
</dbReference>
<dbReference type="GO" id="GO:0031405">
    <property type="term" value="F:lipoic acid binding"/>
    <property type="evidence" value="ECO:0007669"/>
    <property type="project" value="TreeGrafter"/>
</dbReference>
<dbReference type="InterPro" id="IPR023213">
    <property type="entry name" value="CAT-like_dom_sf"/>
</dbReference>
<dbReference type="PROSITE" id="PS50968">
    <property type="entry name" value="BIOTINYL_LIPOYL"/>
    <property type="match status" value="1"/>
</dbReference>
<evidence type="ECO:0000256" key="3">
    <source>
        <dbReference type="ARBA" id="ARBA00007317"/>
    </source>
</evidence>
<dbReference type="CDD" id="cd06849">
    <property type="entry name" value="lipoyl_domain"/>
    <property type="match status" value="1"/>
</dbReference>
<evidence type="ECO:0000256" key="7">
    <source>
        <dbReference type="ARBA" id="ARBA00023128"/>
    </source>
</evidence>
<evidence type="ECO:0000256" key="2">
    <source>
        <dbReference type="ARBA" id="ARBA00004305"/>
    </source>
</evidence>
<dbReference type="PANTHER" id="PTHR43178:SF5">
    <property type="entry name" value="LIPOAMIDE ACYLTRANSFERASE COMPONENT OF BRANCHED-CHAIN ALPHA-KETO ACID DEHYDROGENASE COMPLEX, MITOCHONDRIAL"/>
    <property type="match status" value="1"/>
</dbReference>
<evidence type="ECO:0000256" key="4">
    <source>
        <dbReference type="ARBA" id="ARBA00022679"/>
    </source>
</evidence>
<comment type="subcellular location">
    <subcellularLocation>
        <location evidence="2">Mitochondrion matrix</location>
    </subcellularLocation>
</comment>